<gene>
    <name evidence="5" type="ORF">DPMN_154630</name>
</gene>
<dbReference type="InterPro" id="IPR018378">
    <property type="entry name" value="C-type_lectin_CS"/>
</dbReference>
<dbReference type="InterPro" id="IPR016187">
    <property type="entry name" value="CTDL_fold"/>
</dbReference>
<feature type="region of interest" description="Disordered" evidence="2">
    <location>
        <begin position="88"/>
        <end position="267"/>
    </location>
</feature>
<dbReference type="InterPro" id="IPR016186">
    <property type="entry name" value="C-type_lectin-like/link_sf"/>
</dbReference>
<dbReference type="InterPro" id="IPR050111">
    <property type="entry name" value="C-type_lectin/snaclec_domain"/>
</dbReference>
<dbReference type="Pfam" id="PF00059">
    <property type="entry name" value="Lectin_C"/>
    <property type="match status" value="3"/>
</dbReference>
<accession>A0A9D4FMZ2</accession>
<dbReference type="OrthoDB" id="10047605at2759"/>
<feature type="domain" description="C-type lectin" evidence="4">
    <location>
        <begin position="291"/>
        <end position="411"/>
    </location>
</feature>
<protein>
    <recommendedName>
        <fullName evidence="4">C-type lectin domain-containing protein</fullName>
    </recommendedName>
</protein>
<name>A0A9D4FMZ2_DREPO</name>
<keyword evidence="3" id="KW-0732">Signal</keyword>
<proteinExistence type="predicted"/>
<reference evidence="5" key="1">
    <citation type="journal article" date="2019" name="bioRxiv">
        <title>The Genome of the Zebra Mussel, Dreissena polymorpha: A Resource for Invasive Species Research.</title>
        <authorList>
            <person name="McCartney M.A."/>
            <person name="Auch B."/>
            <person name="Kono T."/>
            <person name="Mallez S."/>
            <person name="Zhang Y."/>
            <person name="Obille A."/>
            <person name="Becker A."/>
            <person name="Abrahante J.E."/>
            <person name="Garbe J."/>
            <person name="Badalamenti J.P."/>
            <person name="Herman A."/>
            <person name="Mangelson H."/>
            <person name="Liachko I."/>
            <person name="Sullivan S."/>
            <person name="Sone E.D."/>
            <person name="Koren S."/>
            <person name="Silverstein K.A.T."/>
            <person name="Beckman K.B."/>
            <person name="Gohl D.M."/>
        </authorList>
    </citation>
    <scope>NUCLEOTIDE SEQUENCE</scope>
    <source>
        <strain evidence="5">Duluth1</strain>
        <tissue evidence="5">Whole animal</tissue>
    </source>
</reference>
<dbReference type="EMBL" id="JAIWYP010000007">
    <property type="protein sequence ID" value="KAH3800986.1"/>
    <property type="molecule type" value="Genomic_DNA"/>
</dbReference>
<dbReference type="AlphaFoldDB" id="A0A9D4FMZ2"/>
<dbReference type="CDD" id="cd00037">
    <property type="entry name" value="CLECT"/>
    <property type="match status" value="3"/>
</dbReference>
<feature type="domain" description="C-type lectin" evidence="4">
    <location>
        <begin position="622"/>
        <end position="737"/>
    </location>
</feature>
<dbReference type="InterPro" id="IPR001304">
    <property type="entry name" value="C-type_lectin-like"/>
</dbReference>
<evidence type="ECO:0000256" key="2">
    <source>
        <dbReference type="SAM" id="MobiDB-lite"/>
    </source>
</evidence>
<dbReference type="PROSITE" id="PS50041">
    <property type="entry name" value="C_TYPE_LECTIN_2"/>
    <property type="match status" value="3"/>
</dbReference>
<dbReference type="PANTHER" id="PTHR22803">
    <property type="entry name" value="MANNOSE, PHOSPHOLIPASE, LECTIN RECEPTOR RELATED"/>
    <property type="match status" value="1"/>
</dbReference>
<evidence type="ECO:0000313" key="5">
    <source>
        <dbReference type="EMBL" id="KAH3800986.1"/>
    </source>
</evidence>
<feature type="signal peptide" evidence="3">
    <location>
        <begin position="1"/>
        <end position="21"/>
    </location>
</feature>
<comment type="caution">
    <text evidence="5">The sequence shown here is derived from an EMBL/GenBank/DDBJ whole genome shotgun (WGS) entry which is preliminary data.</text>
</comment>
<evidence type="ECO:0000256" key="1">
    <source>
        <dbReference type="ARBA" id="ARBA00023157"/>
    </source>
</evidence>
<evidence type="ECO:0000259" key="4">
    <source>
        <dbReference type="PROSITE" id="PS50041"/>
    </source>
</evidence>
<dbReference type="Proteomes" id="UP000828390">
    <property type="component" value="Unassembled WGS sequence"/>
</dbReference>
<dbReference type="SUPFAM" id="SSF56436">
    <property type="entry name" value="C-type lectin-like"/>
    <property type="match status" value="3"/>
</dbReference>
<dbReference type="Gene3D" id="3.10.100.10">
    <property type="entry name" value="Mannose-Binding Protein A, subunit A"/>
    <property type="match status" value="3"/>
</dbReference>
<reference evidence="5" key="2">
    <citation type="submission" date="2020-11" db="EMBL/GenBank/DDBJ databases">
        <authorList>
            <person name="McCartney M.A."/>
            <person name="Auch B."/>
            <person name="Kono T."/>
            <person name="Mallez S."/>
            <person name="Becker A."/>
            <person name="Gohl D.M."/>
            <person name="Silverstein K.A.T."/>
            <person name="Koren S."/>
            <person name="Bechman K.B."/>
            <person name="Herman A."/>
            <person name="Abrahante J.E."/>
            <person name="Garbe J."/>
        </authorList>
    </citation>
    <scope>NUCLEOTIDE SEQUENCE</scope>
    <source>
        <strain evidence="5">Duluth1</strain>
        <tissue evidence="5">Whole animal</tissue>
    </source>
</reference>
<feature type="chain" id="PRO_5038910081" description="C-type lectin domain-containing protein" evidence="3">
    <location>
        <begin position="22"/>
        <end position="751"/>
    </location>
</feature>
<dbReference type="PROSITE" id="PS00615">
    <property type="entry name" value="C_TYPE_LECTIN_1"/>
    <property type="match status" value="2"/>
</dbReference>
<evidence type="ECO:0000256" key="3">
    <source>
        <dbReference type="SAM" id="SignalP"/>
    </source>
</evidence>
<feature type="compositionally biased region" description="Low complexity" evidence="2">
    <location>
        <begin position="98"/>
        <end position="265"/>
    </location>
</feature>
<organism evidence="5 6">
    <name type="scientific">Dreissena polymorpha</name>
    <name type="common">Zebra mussel</name>
    <name type="synonym">Mytilus polymorpha</name>
    <dbReference type="NCBI Taxonomy" id="45954"/>
    <lineage>
        <taxon>Eukaryota</taxon>
        <taxon>Metazoa</taxon>
        <taxon>Spiralia</taxon>
        <taxon>Lophotrochozoa</taxon>
        <taxon>Mollusca</taxon>
        <taxon>Bivalvia</taxon>
        <taxon>Autobranchia</taxon>
        <taxon>Heteroconchia</taxon>
        <taxon>Euheterodonta</taxon>
        <taxon>Imparidentia</taxon>
        <taxon>Neoheterodontei</taxon>
        <taxon>Myida</taxon>
        <taxon>Dreissenoidea</taxon>
        <taxon>Dreissenidae</taxon>
        <taxon>Dreissena</taxon>
    </lineage>
</organism>
<sequence length="751" mass="80955">MCSILKIVGLVTSLWITSVRCDFSCICNYDIEKPVYGQMSAGSAPIGYLYEFDCKPEGLQTANTVWLSIQYEGKYGYLEAGPNAMKQVCPGAPPGSDTVTTTSTSTTATSTTTSSTKSTTNTPSTTSKTITPTTTPTTSTPSTTTTTRTTASTTTLPTTTSTTTTLTTTSTTTTPTTTSSTSTTTTASSTTVPTTHLAATKTSTITTPTTTSAPTKPTTTSTTTTSTPTSTTTGPTSRSTTTSATSTPVTSRITTTRPAATRPTIVSDGCGPFRPNVNSNEPGVLFTIHASENKCYEFVSLPMHRWRSAESHCTANNGHLAHIANKQEQDGIYSYVQSQGGHDVWIGLNDMNIEEIFTWVSGDPVTITNWQDGRFAAFGHNTEDCVILTDQEHNGTWDDRPCDEFHGFVCEYETGAHTSAATTTSSTARFLTTPLTTIATHTGVPHNGVSAGCGSFHPNANFNEPGVLFTIKASANTCYEFVSLTNLNWWSAESHCTANGGHLVHVSNIQVQDGLNSVVQSHGGQYVWIGLNDINIEEKFSWVSGDPVTITKWKEGRFAMYGHSTEDCVVLTDQSHNWTWDDRPCNEYHGFVCEYSSNTITYGCSHLANIPGNYEPGTLFTVDSRCYELVRTSHTWRVAETNCVNKGGHLASIDNMRQQSGVYKVVRGSGLQNVWIGLHDHDIEGYYSWISGSVAGFTNFITPHTNFHGSQDCVSLEGATGLWHDESCTEAYPYLCEIGTLAAGHMPNPIG</sequence>
<keyword evidence="6" id="KW-1185">Reference proteome</keyword>
<keyword evidence="1" id="KW-1015">Disulfide bond</keyword>
<feature type="domain" description="C-type lectin" evidence="4">
    <location>
        <begin position="474"/>
        <end position="594"/>
    </location>
</feature>
<evidence type="ECO:0000313" key="6">
    <source>
        <dbReference type="Proteomes" id="UP000828390"/>
    </source>
</evidence>
<dbReference type="SMART" id="SM00034">
    <property type="entry name" value="CLECT"/>
    <property type="match status" value="3"/>
</dbReference>